<dbReference type="InterPro" id="IPR033113">
    <property type="entry name" value="PLA2_histidine"/>
</dbReference>
<evidence type="ECO:0000256" key="4">
    <source>
        <dbReference type="RuleBase" id="RU003654"/>
    </source>
</evidence>
<evidence type="ECO:0000256" key="6">
    <source>
        <dbReference type="SAM" id="SignalP"/>
    </source>
</evidence>
<accession>A0ABN8PFE5</accession>
<dbReference type="InterPro" id="IPR036444">
    <property type="entry name" value="PLipase_A2_dom_sf"/>
</dbReference>
<proteinExistence type="inferred from homology"/>
<evidence type="ECO:0000313" key="9">
    <source>
        <dbReference type="Proteomes" id="UP001159405"/>
    </source>
</evidence>
<dbReference type="PANTHER" id="PTHR11716">
    <property type="entry name" value="PHOSPHOLIPASE A2 FAMILY MEMBER"/>
    <property type="match status" value="1"/>
</dbReference>
<dbReference type="Gene3D" id="1.20.90.10">
    <property type="entry name" value="Phospholipase A2 domain"/>
    <property type="match status" value="1"/>
</dbReference>
<dbReference type="Pfam" id="PF00068">
    <property type="entry name" value="Phospholip_A2_1"/>
    <property type="match status" value="1"/>
</dbReference>
<organism evidence="8 9">
    <name type="scientific">Porites lobata</name>
    <dbReference type="NCBI Taxonomy" id="104759"/>
    <lineage>
        <taxon>Eukaryota</taxon>
        <taxon>Metazoa</taxon>
        <taxon>Cnidaria</taxon>
        <taxon>Anthozoa</taxon>
        <taxon>Hexacorallia</taxon>
        <taxon>Scleractinia</taxon>
        <taxon>Fungiina</taxon>
        <taxon>Poritidae</taxon>
        <taxon>Porites</taxon>
    </lineage>
</organism>
<comment type="catalytic activity">
    <reaction evidence="5">
        <text>a 1,2-diacyl-sn-glycero-3-phosphocholine + H2O = a 1-acyl-sn-glycero-3-phosphocholine + a fatty acid + H(+)</text>
        <dbReference type="Rhea" id="RHEA:15801"/>
        <dbReference type="ChEBI" id="CHEBI:15377"/>
        <dbReference type="ChEBI" id="CHEBI:15378"/>
        <dbReference type="ChEBI" id="CHEBI:28868"/>
        <dbReference type="ChEBI" id="CHEBI:57643"/>
        <dbReference type="ChEBI" id="CHEBI:58168"/>
        <dbReference type="EC" id="3.1.1.4"/>
    </reaction>
</comment>
<keyword evidence="5" id="KW-0106">Calcium</keyword>
<keyword evidence="6" id="KW-0732">Signal</keyword>
<dbReference type="EC" id="3.1.1.4" evidence="5"/>
<evidence type="ECO:0000256" key="2">
    <source>
        <dbReference type="ARBA" id="ARBA00022525"/>
    </source>
</evidence>
<dbReference type="InterPro" id="IPR016090">
    <property type="entry name" value="PLA2-like_dom"/>
</dbReference>
<keyword evidence="3" id="KW-1015">Disulfide bond</keyword>
<reference evidence="8 9" key="1">
    <citation type="submission" date="2022-05" db="EMBL/GenBank/DDBJ databases">
        <authorList>
            <consortium name="Genoscope - CEA"/>
            <person name="William W."/>
        </authorList>
    </citation>
    <scope>NUCLEOTIDE SEQUENCE [LARGE SCALE GENOMIC DNA]</scope>
</reference>
<dbReference type="SMART" id="SM00085">
    <property type="entry name" value="PA2c"/>
    <property type="match status" value="1"/>
</dbReference>
<dbReference type="PRINTS" id="PR00389">
    <property type="entry name" value="PHPHLIPASEA2"/>
</dbReference>
<dbReference type="EMBL" id="CALNXK010000069">
    <property type="protein sequence ID" value="CAH3142636.1"/>
    <property type="molecule type" value="Genomic_DNA"/>
</dbReference>
<keyword evidence="9" id="KW-1185">Reference proteome</keyword>
<comment type="similarity">
    <text evidence="4">Belongs to the phospholipase A2 family.</text>
</comment>
<protein>
    <recommendedName>
        <fullName evidence="5">Phospholipase A2</fullName>
        <ecNumber evidence="5">3.1.1.4</ecNumber>
    </recommendedName>
</protein>
<name>A0ABN8PFE5_9CNID</name>
<comment type="caution">
    <text evidence="8">The sequence shown here is derived from an EMBL/GenBank/DDBJ whole genome shotgun (WGS) entry which is preliminary data.</text>
</comment>
<sequence>MGRMENSLRFRDLFSPNMFGSCPLFFLLLVLSLISEAASWRDLEQENKFTSKDSKDAPMVSTSRSIVGFGLMILCHVHRNPLLYNGYGCYCGFGGKGKPLDQTDRCCQIHDECYNSVIRSGSCPFDDAVYVMPYSREGCFRCKPASYYWFYGKCRHSLCKCDSEAVQCFKRSKFNPRFINYPQDKC</sequence>
<dbReference type="SUPFAM" id="SSF48619">
    <property type="entry name" value="Phospholipase A2, PLA2"/>
    <property type="match status" value="1"/>
</dbReference>
<dbReference type="Proteomes" id="UP001159405">
    <property type="component" value="Unassembled WGS sequence"/>
</dbReference>
<keyword evidence="5" id="KW-0378">Hydrolase</keyword>
<evidence type="ECO:0000256" key="1">
    <source>
        <dbReference type="ARBA" id="ARBA00004613"/>
    </source>
</evidence>
<evidence type="ECO:0000259" key="7">
    <source>
        <dbReference type="SMART" id="SM00085"/>
    </source>
</evidence>
<dbReference type="PROSITE" id="PS00118">
    <property type="entry name" value="PA2_HIS"/>
    <property type="match status" value="1"/>
</dbReference>
<feature type="signal peptide" evidence="6">
    <location>
        <begin position="1"/>
        <end position="39"/>
    </location>
</feature>
<feature type="chain" id="PRO_5046453110" description="Phospholipase A2" evidence="6">
    <location>
        <begin position="40"/>
        <end position="186"/>
    </location>
</feature>
<gene>
    <name evidence="8" type="ORF">PLOB_00042495</name>
</gene>
<comment type="subcellular location">
    <subcellularLocation>
        <location evidence="1 5">Secreted</location>
    </subcellularLocation>
</comment>
<feature type="domain" description="Phospholipase A2-like central" evidence="7">
    <location>
        <begin position="65"/>
        <end position="186"/>
    </location>
</feature>
<dbReference type="PANTHER" id="PTHR11716:SF51">
    <property type="entry name" value="PHOSPHOLIPASE A2"/>
    <property type="match status" value="1"/>
</dbReference>
<keyword evidence="2 5" id="KW-0964">Secreted</keyword>
<dbReference type="InterPro" id="IPR001211">
    <property type="entry name" value="PLA2"/>
</dbReference>
<evidence type="ECO:0000256" key="5">
    <source>
        <dbReference type="RuleBase" id="RU361236"/>
    </source>
</evidence>
<evidence type="ECO:0000313" key="8">
    <source>
        <dbReference type="EMBL" id="CAH3142636.1"/>
    </source>
</evidence>
<evidence type="ECO:0000256" key="3">
    <source>
        <dbReference type="ARBA" id="ARBA00023157"/>
    </source>
</evidence>
<keyword evidence="5" id="KW-0443">Lipid metabolism</keyword>
<comment type="cofactor">
    <cofactor evidence="5">
        <name>Ca(2+)</name>
        <dbReference type="ChEBI" id="CHEBI:29108"/>
    </cofactor>
</comment>